<evidence type="ECO:0000313" key="2">
    <source>
        <dbReference type="EMBL" id="MFK2876887.1"/>
    </source>
</evidence>
<feature type="region of interest" description="Disordered" evidence="1">
    <location>
        <begin position="427"/>
        <end position="456"/>
    </location>
</feature>
<accession>A0ABW8J481</accession>
<dbReference type="Proteomes" id="UP001620339">
    <property type="component" value="Unassembled WGS sequence"/>
</dbReference>
<protein>
    <recommendedName>
        <fullName evidence="4">Lytic transglycosylase domain-containing protein</fullName>
    </recommendedName>
</protein>
<reference evidence="2 3" key="1">
    <citation type="submission" date="2020-10" db="EMBL/GenBank/DDBJ databases">
        <title>Phylogeny of dyella-like bacteria.</title>
        <authorList>
            <person name="Fu J."/>
        </authorList>
    </citation>
    <scope>NUCLEOTIDE SEQUENCE [LARGE SCALE GENOMIC DNA]</scope>
    <source>
        <strain evidence="2 3">KACC 19113</strain>
    </source>
</reference>
<gene>
    <name evidence="2" type="ORF">ISP25_07395</name>
</gene>
<keyword evidence="3" id="KW-1185">Reference proteome</keyword>
<comment type="caution">
    <text evidence="2">The sequence shown here is derived from an EMBL/GenBank/DDBJ whole genome shotgun (WGS) entry which is preliminary data.</text>
</comment>
<name>A0ABW8J481_9GAMM</name>
<sequence length="632" mass="66738">MATVIDALMITLGFDVTDYKKGQKEVSDAQKKMRDDTTKTLKEMSEGNKKVVEGLTSLKTGLLEVIGIVTGGIGLKDFVLGTMNSQAALGRLSTNLNMNARDLKAWGIVAEEMGGKAQDAYGSLMSIQQGLGEAMANGHSAFTDTARRMGIGITDSMIRNQDYAGVMEAIATRLQSLPRPLAQYDANQLGVGSMFNALMDPNYQQNLAQAQQVVGVTKQSTEAAERLQKQWALVQARFEGIKDKAWAAVEPMIERLVNWLDRVDWDGLAKQINAVVNALGGWGTVATVVGSVLALKLLSPMLGIVGALTRMVPLLGSGAGALSGFGAALSGINLAALGSVLGAVGLLYSPSLGGKQRADGSYEDEAARPGSMPTFSNADLWNRVKGRPSKYTGSALQAATLLAGRMYADKMSPEVYRQAASDILQNKIQPGDFPGGGTASSSAGLPRGVRNDNPGNLNYVGQDGATLEGPGGRFARFSSMDAGISALANQLVLYMARGKDTISSIIGTYAPKGDKNNTAKYINDVMRSMGIRSGDQQLTVADIPKLMRAIIDEEGNGKYVSDADIQSGLRYGARQHAMARANGGNSKSVQNDVHIGQLTVTTQATDAKGMARDLPAQLQNNGMIASIDTGAE</sequence>
<proteinExistence type="predicted"/>
<dbReference type="RefSeq" id="WP_404612872.1">
    <property type="nucleotide sequence ID" value="NZ_JADIKK010000008.1"/>
</dbReference>
<evidence type="ECO:0000313" key="3">
    <source>
        <dbReference type="Proteomes" id="UP001620339"/>
    </source>
</evidence>
<evidence type="ECO:0000256" key="1">
    <source>
        <dbReference type="SAM" id="MobiDB-lite"/>
    </source>
</evidence>
<evidence type="ECO:0008006" key="4">
    <source>
        <dbReference type="Google" id="ProtNLM"/>
    </source>
</evidence>
<organism evidence="2 3">
    <name type="scientific">Rhodanobacter hydrolyticus</name>
    <dbReference type="NCBI Taxonomy" id="2250595"/>
    <lineage>
        <taxon>Bacteria</taxon>
        <taxon>Pseudomonadati</taxon>
        <taxon>Pseudomonadota</taxon>
        <taxon>Gammaproteobacteria</taxon>
        <taxon>Lysobacterales</taxon>
        <taxon>Rhodanobacteraceae</taxon>
        <taxon>Rhodanobacter</taxon>
    </lineage>
</organism>
<dbReference type="EMBL" id="JADIKK010000008">
    <property type="protein sequence ID" value="MFK2876887.1"/>
    <property type="molecule type" value="Genomic_DNA"/>
</dbReference>